<dbReference type="eggNOG" id="COG0456">
    <property type="taxonomic scope" value="Bacteria"/>
</dbReference>
<dbReference type="PaxDb" id="411902-CLOBOL_06773"/>
<reference evidence="4 5" key="2">
    <citation type="submission" date="2007-09" db="EMBL/GenBank/DDBJ databases">
        <title>Draft genome sequence of Clostridium bolteae (ATCC BAA-613).</title>
        <authorList>
            <person name="Sudarsanam P."/>
            <person name="Ley R."/>
            <person name="Guruge J."/>
            <person name="Turnbaugh P.J."/>
            <person name="Mahowald M."/>
            <person name="Liep D."/>
            <person name="Gordon J."/>
        </authorList>
    </citation>
    <scope>NUCLEOTIDE SEQUENCE [LARGE SCALE GENOMIC DNA]</scope>
    <source>
        <strain evidence="5">ATCC BAA-613 / DSM 15670 / CCUG 46953 / JCM 12243 / WAL 16351</strain>
    </source>
</reference>
<dbReference type="GO" id="GO:0016747">
    <property type="term" value="F:acyltransferase activity, transferring groups other than amino-acyl groups"/>
    <property type="evidence" value="ECO:0007669"/>
    <property type="project" value="InterPro"/>
</dbReference>
<feature type="domain" description="N-acetyltransferase" evidence="3">
    <location>
        <begin position="22"/>
        <end position="162"/>
    </location>
</feature>
<evidence type="ECO:0000256" key="1">
    <source>
        <dbReference type="ARBA" id="ARBA00022679"/>
    </source>
</evidence>
<dbReference type="InterPro" id="IPR000182">
    <property type="entry name" value="GNAT_dom"/>
</dbReference>
<keyword evidence="1" id="KW-0808">Transferase</keyword>
<name>A8S3Z8_ENTBW</name>
<comment type="caution">
    <text evidence="4">The sequence shown here is derived from an EMBL/GenBank/DDBJ whole genome shotgun (WGS) entry which is preliminary data.</text>
</comment>
<evidence type="ECO:0000256" key="2">
    <source>
        <dbReference type="ARBA" id="ARBA00023315"/>
    </source>
</evidence>
<dbReference type="Pfam" id="PF13508">
    <property type="entry name" value="Acetyltransf_7"/>
    <property type="match status" value="1"/>
</dbReference>
<protein>
    <recommendedName>
        <fullName evidence="3">N-acetyltransferase domain-containing protein</fullName>
    </recommendedName>
</protein>
<dbReference type="SUPFAM" id="SSF55729">
    <property type="entry name" value="Acyl-CoA N-acyltransferases (Nat)"/>
    <property type="match status" value="1"/>
</dbReference>
<accession>A8S3Z8</accession>
<dbReference type="AlphaFoldDB" id="A8S3Z8"/>
<evidence type="ECO:0000313" key="5">
    <source>
        <dbReference type="Proteomes" id="UP000005396"/>
    </source>
</evidence>
<dbReference type="PANTHER" id="PTHR43800:SF1">
    <property type="entry name" value="PEPTIDYL-LYSINE N-ACETYLTRANSFERASE YJAB"/>
    <property type="match status" value="1"/>
</dbReference>
<dbReference type="Proteomes" id="UP000005396">
    <property type="component" value="Unassembled WGS sequence"/>
</dbReference>
<gene>
    <name evidence="4" type="ORF">CLOBOL_06773</name>
</gene>
<sequence length="163" mass="18789">MFCQDLHNRCWSDIIEKQGGREMVRLFEFQDLDKIMDIWLQGNLEAHSFIDAEYWKKNFDSVKSVLPNAEVYVYEEDGEILGFIGMDAEYIAGIFVAAGHKGQGIGHQLIETVKKKKRLSLHVFDKNTGAMAFYLKEGFTVRERMTEKETGESECLMVYESGE</sequence>
<reference evidence="4 5" key="1">
    <citation type="submission" date="2007-08" db="EMBL/GenBank/DDBJ databases">
        <authorList>
            <person name="Fulton L."/>
            <person name="Clifton S."/>
            <person name="Fulton B."/>
            <person name="Xu J."/>
            <person name="Minx P."/>
            <person name="Pepin K.H."/>
            <person name="Johnson M."/>
            <person name="Thiruvilangam P."/>
            <person name="Bhonagiri V."/>
            <person name="Nash W.E."/>
            <person name="Mardis E.R."/>
            <person name="Wilson R.K."/>
        </authorList>
    </citation>
    <scope>NUCLEOTIDE SEQUENCE [LARGE SCALE GENOMIC DNA]</scope>
    <source>
        <strain evidence="5">ATCC BAA-613 / DSM 15670 / CCUG 46953 / JCM 12243 / WAL 16351</strain>
    </source>
</reference>
<dbReference type="EMBL" id="ABCC02000057">
    <property type="protein sequence ID" value="EDP13141.1"/>
    <property type="molecule type" value="Genomic_DNA"/>
</dbReference>
<dbReference type="InterPro" id="IPR016181">
    <property type="entry name" value="Acyl_CoA_acyltransferase"/>
</dbReference>
<dbReference type="HOGENOM" id="CLU_013985_21_2_9"/>
<dbReference type="Gene3D" id="3.40.630.30">
    <property type="match status" value="1"/>
</dbReference>
<evidence type="ECO:0000259" key="3">
    <source>
        <dbReference type="PROSITE" id="PS51186"/>
    </source>
</evidence>
<dbReference type="PROSITE" id="PS51186">
    <property type="entry name" value="GNAT"/>
    <property type="match status" value="1"/>
</dbReference>
<evidence type="ECO:0000313" key="4">
    <source>
        <dbReference type="EMBL" id="EDP13141.1"/>
    </source>
</evidence>
<proteinExistence type="predicted"/>
<dbReference type="PANTHER" id="PTHR43800">
    <property type="entry name" value="PEPTIDYL-LYSINE N-ACETYLTRANSFERASE YJAB"/>
    <property type="match status" value="1"/>
</dbReference>
<keyword evidence="2" id="KW-0012">Acyltransferase</keyword>
<organism evidence="4 5">
    <name type="scientific">Enterocloster bolteae (strain ATCC BAA-613 / DSM 15670 / CCUG 46953 / JCM 12243 / WAL 16351)</name>
    <name type="common">Clostridium bolteae</name>
    <dbReference type="NCBI Taxonomy" id="411902"/>
    <lineage>
        <taxon>Bacteria</taxon>
        <taxon>Bacillati</taxon>
        <taxon>Bacillota</taxon>
        <taxon>Clostridia</taxon>
        <taxon>Lachnospirales</taxon>
        <taxon>Lachnospiraceae</taxon>
        <taxon>Enterocloster</taxon>
    </lineage>
</organism>
<dbReference type="CDD" id="cd04301">
    <property type="entry name" value="NAT_SF"/>
    <property type="match status" value="1"/>
</dbReference>